<dbReference type="AlphaFoldDB" id="A0A3S0V8Y0"/>
<dbReference type="InterPro" id="IPR050187">
    <property type="entry name" value="Lipid_Phosphate_FormReg"/>
</dbReference>
<dbReference type="Pfam" id="PF00781">
    <property type="entry name" value="DAGK_cat"/>
    <property type="match status" value="1"/>
</dbReference>
<sequence>MTTPPAPEQQRLLAAVIYNPIKVDLEALQNAVEREEQGAGWEETLWFETSVEDPGGDVTKQALEAGATMLIAAGGDGTVRAVAEAMHDSEARLALLPSGTGNLLARNLNLTLDDMSWALNVAFNGTDRPMDIALIDIERENGDVDRAAFLIMAGVGLDAKMLANTDDELKKKVGWLAYVKAIFTALRDKNQLRLRYSVDGNETRSLRAHTIIVGNTGTLQANVLLLPDAVIDDGYFEIVLLRPEGVLGWIQIFVKIIWENGVLRRSKVGRLMMSKEVDALNYVKGRKLVVRFRRPELIELDGDDFGKAAAFNARVRPGGLSVRVPDDAA</sequence>
<dbReference type="OrthoDB" id="3171056at2"/>
<dbReference type="InterPro" id="IPR017438">
    <property type="entry name" value="ATP-NAD_kinase_N"/>
</dbReference>
<evidence type="ECO:0000259" key="9">
    <source>
        <dbReference type="PROSITE" id="PS50146"/>
    </source>
</evidence>
<keyword evidence="7" id="KW-0443">Lipid metabolism</keyword>
<dbReference type="EMBL" id="RZGZ01000004">
    <property type="protein sequence ID" value="RUQ98350.1"/>
    <property type="molecule type" value="Genomic_DNA"/>
</dbReference>
<dbReference type="Gene3D" id="2.60.200.40">
    <property type="match status" value="1"/>
</dbReference>
<dbReference type="GO" id="GO:0016301">
    <property type="term" value="F:kinase activity"/>
    <property type="evidence" value="ECO:0007669"/>
    <property type="project" value="UniProtKB-KW"/>
</dbReference>
<evidence type="ECO:0000256" key="2">
    <source>
        <dbReference type="ARBA" id="ARBA00005983"/>
    </source>
</evidence>
<evidence type="ECO:0000256" key="7">
    <source>
        <dbReference type="ARBA" id="ARBA00023209"/>
    </source>
</evidence>
<keyword evidence="11" id="KW-1185">Reference proteome</keyword>
<dbReference type="Pfam" id="PF19279">
    <property type="entry name" value="YegS_C"/>
    <property type="match status" value="1"/>
</dbReference>
<dbReference type="PANTHER" id="PTHR12358:SF54">
    <property type="entry name" value="SPHINGOSINE KINASE RELATED PROTEIN"/>
    <property type="match status" value="1"/>
</dbReference>
<proteinExistence type="inferred from homology"/>
<evidence type="ECO:0000256" key="5">
    <source>
        <dbReference type="ARBA" id="ARBA00022777"/>
    </source>
</evidence>
<comment type="caution">
    <text evidence="10">The sequence shown here is derived from an EMBL/GenBank/DDBJ whole genome shotgun (WGS) entry which is preliminary data.</text>
</comment>
<evidence type="ECO:0000256" key="8">
    <source>
        <dbReference type="ARBA" id="ARBA00023264"/>
    </source>
</evidence>
<evidence type="ECO:0000256" key="1">
    <source>
        <dbReference type="ARBA" id="ARBA00001946"/>
    </source>
</evidence>
<dbReference type="GO" id="GO:0008654">
    <property type="term" value="P:phospholipid biosynthetic process"/>
    <property type="evidence" value="ECO:0007669"/>
    <property type="project" value="UniProtKB-KW"/>
</dbReference>
<keyword evidence="5 10" id="KW-0418">Kinase</keyword>
<gene>
    <name evidence="10" type="ORF">ELQ94_14660</name>
</gene>
<keyword evidence="6" id="KW-0067">ATP-binding</keyword>
<evidence type="ECO:0000313" key="10">
    <source>
        <dbReference type="EMBL" id="RUQ98350.1"/>
    </source>
</evidence>
<dbReference type="InterPro" id="IPR016064">
    <property type="entry name" value="NAD/diacylglycerol_kinase_sf"/>
</dbReference>
<dbReference type="Proteomes" id="UP000274909">
    <property type="component" value="Unassembled WGS sequence"/>
</dbReference>
<evidence type="ECO:0000256" key="4">
    <source>
        <dbReference type="ARBA" id="ARBA00022741"/>
    </source>
</evidence>
<accession>A0A3S0V8Y0</accession>
<evidence type="ECO:0000313" key="11">
    <source>
        <dbReference type="Proteomes" id="UP000274909"/>
    </source>
</evidence>
<evidence type="ECO:0000256" key="6">
    <source>
        <dbReference type="ARBA" id="ARBA00022840"/>
    </source>
</evidence>
<evidence type="ECO:0000256" key="3">
    <source>
        <dbReference type="ARBA" id="ARBA00022679"/>
    </source>
</evidence>
<dbReference type="InterPro" id="IPR045540">
    <property type="entry name" value="YegS/DAGK_C"/>
</dbReference>
<keyword evidence="8" id="KW-1208">Phospholipid metabolism</keyword>
<dbReference type="InterPro" id="IPR001206">
    <property type="entry name" value="Diacylglycerol_kinase_cat_dom"/>
</dbReference>
<keyword evidence="7" id="KW-0444">Lipid biosynthesis</keyword>
<dbReference type="GO" id="GO:0005524">
    <property type="term" value="F:ATP binding"/>
    <property type="evidence" value="ECO:0007669"/>
    <property type="project" value="UniProtKB-KW"/>
</dbReference>
<keyword evidence="3" id="KW-0808">Transferase</keyword>
<dbReference type="Gene3D" id="3.40.50.10330">
    <property type="entry name" value="Probable inorganic polyphosphate/atp-NAD kinase, domain 1"/>
    <property type="match status" value="1"/>
</dbReference>
<keyword evidence="7" id="KW-0594">Phospholipid biosynthesis</keyword>
<comment type="cofactor">
    <cofactor evidence="1">
        <name>Mg(2+)</name>
        <dbReference type="ChEBI" id="CHEBI:18420"/>
    </cofactor>
</comment>
<protein>
    <submittedName>
        <fullName evidence="10">Diacylglycerol kinase</fullName>
    </submittedName>
</protein>
<keyword evidence="4" id="KW-0547">Nucleotide-binding</keyword>
<dbReference type="PANTHER" id="PTHR12358">
    <property type="entry name" value="SPHINGOSINE KINASE"/>
    <property type="match status" value="1"/>
</dbReference>
<reference evidence="10 11" key="1">
    <citation type="submission" date="2018-12" db="EMBL/GenBank/DDBJ databases">
        <authorList>
            <person name="Li F."/>
        </authorList>
    </citation>
    <scope>NUCLEOTIDE SEQUENCE [LARGE SCALE GENOMIC DNA]</scope>
    <source>
        <strain evidence="10 11">EGI 6500705</strain>
    </source>
</reference>
<name>A0A3S0V8Y0_9MICO</name>
<comment type="similarity">
    <text evidence="2">Belongs to the diacylglycerol/lipid kinase family.</text>
</comment>
<dbReference type="SUPFAM" id="SSF111331">
    <property type="entry name" value="NAD kinase/diacylglycerol kinase-like"/>
    <property type="match status" value="1"/>
</dbReference>
<feature type="domain" description="DAGKc" evidence="9">
    <location>
        <begin position="52"/>
        <end position="139"/>
    </location>
</feature>
<organism evidence="10 11">
    <name type="scientific">Labedella endophytica</name>
    <dbReference type="NCBI Taxonomy" id="1523160"/>
    <lineage>
        <taxon>Bacteria</taxon>
        <taxon>Bacillati</taxon>
        <taxon>Actinomycetota</taxon>
        <taxon>Actinomycetes</taxon>
        <taxon>Micrococcales</taxon>
        <taxon>Microbacteriaceae</taxon>
        <taxon>Labedella</taxon>
    </lineage>
</organism>
<dbReference type="PROSITE" id="PS50146">
    <property type="entry name" value="DAGK"/>
    <property type="match status" value="1"/>
</dbReference>